<accession>A0A915HW08</accession>
<dbReference type="Proteomes" id="UP000887565">
    <property type="component" value="Unplaced"/>
</dbReference>
<organism evidence="1 2">
    <name type="scientific">Romanomermis culicivorax</name>
    <name type="common">Nematode worm</name>
    <dbReference type="NCBI Taxonomy" id="13658"/>
    <lineage>
        <taxon>Eukaryota</taxon>
        <taxon>Metazoa</taxon>
        <taxon>Ecdysozoa</taxon>
        <taxon>Nematoda</taxon>
        <taxon>Enoplea</taxon>
        <taxon>Dorylaimia</taxon>
        <taxon>Mermithida</taxon>
        <taxon>Mermithoidea</taxon>
        <taxon>Mermithidae</taxon>
        <taxon>Romanomermis</taxon>
    </lineage>
</organism>
<sequence>MTPPLNVLIASARASTDSMSKLLVANASSNQIEDSTSTSHPTNVATFFQNENKGFILATNLTSTCDILIRQPPEKCFVARSCISLVNCRPDSILRALDSAESAPMALNSSYT</sequence>
<dbReference type="AlphaFoldDB" id="A0A915HW08"/>
<evidence type="ECO:0000313" key="1">
    <source>
        <dbReference type="Proteomes" id="UP000887565"/>
    </source>
</evidence>
<protein>
    <submittedName>
        <fullName evidence="2">Uncharacterized protein</fullName>
    </submittedName>
</protein>
<keyword evidence="1" id="KW-1185">Reference proteome</keyword>
<proteinExistence type="predicted"/>
<evidence type="ECO:0000313" key="2">
    <source>
        <dbReference type="WBParaSite" id="nRc.2.0.1.t05737-RA"/>
    </source>
</evidence>
<reference evidence="2" key="1">
    <citation type="submission" date="2022-11" db="UniProtKB">
        <authorList>
            <consortium name="WormBaseParasite"/>
        </authorList>
    </citation>
    <scope>IDENTIFICATION</scope>
</reference>
<name>A0A915HW08_ROMCU</name>
<dbReference type="WBParaSite" id="nRc.2.0.1.t05737-RA">
    <property type="protein sequence ID" value="nRc.2.0.1.t05737-RA"/>
    <property type="gene ID" value="nRc.2.0.1.g05737"/>
</dbReference>